<gene>
    <name evidence="2" type="ORF">NP493_948g00011</name>
</gene>
<keyword evidence="1" id="KW-1133">Transmembrane helix</keyword>
<accession>A0AAD9KK39</accession>
<dbReference type="EMBL" id="JAODUO010000947">
    <property type="protein sequence ID" value="KAK2172604.1"/>
    <property type="molecule type" value="Genomic_DNA"/>
</dbReference>
<dbReference type="AlphaFoldDB" id="A0AAD9KK39"/>
<evidence type="ECO:0008006" key="4">
    <source>
        <dbReference type="Google" id="ProtNLM"/>
    </source>
</evidence>
<protein>
    <recommendedName>
        <fullName evidence="4">EGF-like domain-containing protein</fullName>
    </recommendedName>
</protein>
<keyword evidence="3" id="KW-1185">Reference proteome</keyword>
<name>A0AAD9KK39_RIDPI</name>
<organism evidence="2 3">
    <name type="scientific">Ridgeia piscesae</name>
    <name type="common">Tubeworm</name>
    <dbReference type="NCBI Taxonomy" id="27915"/>
    <lineage>
        <taxon>Eukaryota</taxon>
        <taxon>Metazoa</taxon>
        <taxon>Spiralia</taxon>
        <taxon>Lophotrochozoa</taxon>
        <taxon>Annelida</taxon>
        <taxon>Polychaeta</taxon>
        <taxon>Sedentaria</taxon>
        <taxon>Canalipalpata</taxon>
        <taxon>Sabellida</taxon>
        <taxon>Siboglinidae</taxon>
        <taxon>Ridgeia</taxon>
    </lineage>
</organism>
<evidence type="ECO:0000313" key="2">
    <source>
        <dbReference type="EMBL" id="KAK2172604.1"/>
    </source>
</evidence>
<feature type="transmembrane region" description="Helical" evidence="1">
    <location>
        <begin position="54"/>
        <end position="75"/>
    </location>
</feature>
<comment type="caution">
    <text evidence="2">The sequence shown here is derived from an EMBL/GenBank/DDBJ whole genome shotgun (WGS) entry which is preliminary data.</text>
</comment>
<reference evidence="2" key="1">
    <citation type="journal article" date="2023" name="Mol. Biol. Evol.">
        <title>Third-Generation Sequencing Reveals the Adaptive Role of the Epigenome in Three Deep-Sea Polychaetes.</title>
        <authorList>
            <person name="Perez M."/>
            <person name="Aroh O."/>
            <person name="Sun Y."/>
            <person name="Lan Y."/>
            <person name="Juniper S.K."/>
            <person name="Young C.R."/>
            <person name="Angers B."/>
            <person name="Qian P.Y."/>
        </authorList>
    </citation>
    <scope>NUCLEOTIDE SEQUENCE</scope>
    <source>
        <strain evidence="2">R07B-5</strain>
    </source>
</reference>
<evidence type="ECO:0000256" key="1">
    <source>
        <dbReference type="SAM" id="Phobius"/>
    </source>
</evidence>
<keyword evidence="1" id="KW-0812">Transmembrane</keyword>
<keyword evidence="1" id="KW-0472">Membrane</keyword>
<proteinExistence type="predicted"/>
<sequence>MKAKCERLCPARLCGPGGQCRVTDWSLKYNCSGKFTGDYCDIERQITQRDTAKVMVILLSVVAGIIVLLVIIPLVTVRVMRGDETYKNVFDNDKRSRSRRR</sequence>
<dbReference type="Proteomes" id="UP001209878">
    <property type="component" value="Unassembled WGS sequence"/>
</dbReference>
<evidence type="ECO:0000313" key="3">
    <source>
        <dbReference type="Proteomes" id="UP001209878"/>
    </source>
</evidence>